<dbReference type="GO" id="GO:0006218">
    <property type="term" value="P:uridine catabolic process"/>
    <property type="evidence" value="ECO:0007669"/>
    <property type="project" value="TreeGrafter"/>
</dbReference>
<dbReference type="Pfam" id="PF01048">
    <property type="entry name" value="PNP_UDP_1"/>
    <property type="match status" value="1"/>
</dbReference>
<evidence type="ECO:0000259" key="2">
    <source>
        <dbReference type="Pfam" id="PF01048"/>
    </source>
</evidence>
<dbReference type="Proteomes" id="UP000054248">
    <property type="component" value="Unassembled WGS sequence"/>
</dbReference>
<dbReference type="AlphaFoldDB" id="A0A0C3K4Y7"/>
<dbReference type="EMBL" id="KN823561">
    <property type="protein sequence ID" value="KIO16453.1"/>
    <property type="molecule type" value="Genomic_DNA"/>
</dbReference>
<feature type="domain" description="Nucleoside phosphorylase" evidence="2">
    <location>
        <begin position="31"/>
        <end position="244"/>
    </location>
</feature>
<evidence type="ECO:0000256" key="1">
    <source>
        <dbReference type="SAM" id="MobiDB-lite"/>
    </source>
</evidence>
<accession>A0A0C3K4Y7</accession>
<gene>
    <name evidence="3" type="ORF">M407DRAFT_246975</name>
</gene>
<name>A0A0C3K4Y7_9AGAM</name>
<dbReference type="GO" id="GO:0005829">
    <property type="term" value="C:cytosol"/>
    <property type="evidence" value="ECO:0007669"/>
    <property type="project" value="TreeGrafter"/>
</dbReference>
<protein>
    <recommendedName>
        <fullName evidence="2">Nucleoside phosphorylase domain-containing protein</fullName>
    </recommendedName>
</protein>
<dbReference type="GO" id="GO:0004850">
    <property type="term" value="F:uridine phosphorylase activity"/>
    <property type="evidence" value="ECO:0007669"/>
    <property type="project" value="TreeGrafter"/>
</dbReference>
<dbReference type="HOGENOM" id="CLU_040695_0_0_1"/>
<sequence>MKNRITDANFPRTGDGRVYHLGLRQGEVANRIVTVGDPSRARRISKFLDASPEPFVLQSERGFLTITGKYSGTPISIIAIGMGIGNMDFFVRECRESLDGDMAIIRLGSCGSLVPELPVGSLSLPKACVGITRNYDYDFTAATTESSTYRSSNPPYSISRLVEGHQPLQLHLKEVTEATRPEGASDAAVRADFVNASADSFYSSQGRQTSFPDHNEGLVSELLERVPGVATLEMETHHLFHLAAVYPKPPSELPLKSTASRPVLTRPEGEISATGSAPKSETEQEHSRASRGAIYATAIQMIFAQRQSQDFITPEEVVLRENWAGKACLEALVKFNVQSTQPDEGSVWAKL</sequence>
<dbReference type="Gene3D" id="3.40.50.1580">
    <property type="entry name" value="Nucleoside phosphorylase domain"/>
    <property type="match status" value="1"/>
</dbReference>
<evidence type="ECO:0000313" key="4">
    <source>
        <dbReference type="Proteomes" id="UP000054248"/>
    </source>
</evidence>
<dbReference type="SUPFAM" id="SSF53167">
    <property type="entry name" value="Purine and uridine phosphorylases"/>
    <property type="match status" value="1"/>
</dbReference>
<dbReference type="OrthoDB" id="416752at2759"/>
<keyword evidence="4" id="KW-1185">Reference proteome</keyword>
<dbReference type="PANTHER" id="PTHR43691:SF14">
    <property type="entry name" value="URIDINE PHOSPHORYLASE"/>
    <property type="match status" value="1"/>
</dbReference>
<feature type="region of interest" description="Disordered" evidence="1">
    <location>
        <begin position="251"/>
        <end position="290"/>
    </location>
</feature>
<proteinExistence type="predicted"/>
<reference evidence="3 4" key="1">
    <citation type="submission" date="2014-04" db="EMBL/GenBank/DDBJ databases">
        <authorList>
            <consortium name="DOE Joint Genome Institute"/>
            <person name="Kuo A."/>
            <person name="Girlanda M."/>
            <person name="Perotto S."/>
            <person name="Kohler A."/>
            <person name="Nagy L.G."/>
            <person name="Floudas D."/>
            <person name="Copeland A."/>
            <person name="Barry K.W."/>
            <person name="Cichocki N."/>
            <person name="Veneault-Fourrey C."/>
            <person name="LaButti K."/>
            <person name="Lindquist E.A."/>
            <person name="Lipzen A."/>
            <person name="Lundell T."/>
            <person name="Morin E."/>
            <person name="Murat C."/>
            <person name="Sun H."/>
            <person name="Tunlid A."/>
            <person name="Henrissat B."/>
            <person name="Grigoriev I.V."/>
            <person name="Hibbett D.S."/>
            <person name="Martin F."/>
            <person name="Nordberg H.P."/>
            <person name="Cantor M.N."/>
            <person name="Hua S.X."/>
        </authorList>
    </citation>
    <scope>NUCLEOTIDE SEQUENCE [LARGE SCALE GENOMIC DNA]</scope>
    <source>
        <strain evidence="3 4">MUT 4182</strain>
    </source>
</reference>
<dbReference type="InterPro" id="IPR035994">
    <property type="entry name" value="Nucleoside_phosphorylase_sf"/>
</dbReference>
<organism evidence="3 4">
    <name type="scientific">Tulasnella calospora MUT 4182</name>
    <dbReference type="NCBI Taxonomy" id="1051891"/>
    <lineage>
        <taxon>Eukaryota</taxon>
        <taxon>Fungi</taxon>
        <taxon>Dikarya</taxon>
        <taxon>Basidiomycota</taxon>
        <taxon>Agaricomycotina</taxon>
        <taxon>Agaricomycetes</taxon>
        <taxon>Cantharellales</taxon>
        <taxon>Tulasnellaceae</taxon>
        <taxon>Tulasnella</taxon>
    </lineage>
</organism>
<dbReference type="CDD" id="cd17769">
    <property type="entry name" value="NP_TgUP-like"/>
    <property type="match status" value="1"/>
</dbReference>
<dbReference type="PANTHER" id="PTHR43691">
    <property type="entry name" value="URIDINE PHOSPHORYLASE"/>
    <property type="match status" value="1"/>
</dbReference>
<dbReference type="InterPro" id="IPR000845">
    <property type="entry name" value="Nucleoside_phosphorylase_d"/>
</dbReference>
<reference evidence="4" key="2">
    <citation type="submission" date="2015-01" db="EMBL/GenBank/DDBJ databases">
        <title>Evolutionary Origins and Diversification of the Mycorrhizal Mutualists.</title>
        <authorList>
            <consortium name="DOE Joint Genome Institute"/>
            <consortium name="Mycorrhizal Genomics Consortium"/>
            <person name="Kohler A."/>
            <person name="Kuo A."/>
            <person name="Nagy L.G."/>
            <person name="Floudas D."/>
            <person name="Copeland A."/>
            <person name="Barry K.W."/>
            <person name="Cichocki N."/>
            <person name="Veneault-Fourrey C."/>
            <person name="LaButti K."/>
            <person name="Lindquist E.A."/>
            <person name="Lipzen A."/>
            <person name="Lundell T."/>
            <person name="Morin E."/>
            <person name="Murat C."/>
            <person name="Riley R."/>
            <person name="Ohm R."/>
            <person name="Sun H."/>
            <person name="Tunlid A."/>
            <person name="Henrissat B."/>
            <person name="Grigoriev I.V."/>
            <person name="Hibbett D.S."/>
            <person name="Martin F."/>
        </authorList>
    </citation>
    <scope>NUCLEOTIDE SEQUENCE [LARGE SCALE GENOMIC DNA]</scope>
    <source>
        <strain evidence="4">MUT 4182</strain>
    </source>
</reference>
<evidence type="ECO:0000313" key="3">
    <source>
        <dbReference type="EMBL" id="KIO16453.1"/>
    </source>
</evidence>